<keyword evidence="7" id="KW-0902">Two-component regulatory system</keyword>
<dbReference type="PRINTS" id="PR00344">
    <property type="entry name" value="BCTRLSENSOR"/>
</dbReference>
<evidence type="ECO:0000259" key="9">
    <source>
        <dbReference type="PROSITE" id="PS50109"/>
    </source>
</evidence>
<evidence type="ECO:0000256" key="5">
    <source>
        <dbReference type="ARBA" id="ARBA00022679"/>
    </source>
</evidence>
<dbReference type="PROSITE" id="PS50109">
    <property type="entry name" value="HIS_KIN"/>
    <property type="match status" value="1"/>
</dbReference>
<keyword evidence="5" id="KW-0808">Transferase</keyword>
<dbReference type="InterPro" id="IPR004358">
    <property type="entry name" value="Sig_transdc_His_kin-like_C"/>
</dbReference>
<evidence type="ECO:0000256" key="4">
    <source>
        <dbReference type="ARBA" id="ARBA00022553"/>
    </source>
</evidence>
<dbReference type="EMBL" id="MHTS01000026">
    <property type="protein sequence ID" value="OHA63799.1"/>
    <property type="molecule type" value="Genomic_DNA"/>
</dbReference>
<dbReference type="CDD" id="cd00075">
    <property type="entry name" value="HATPase"/>
    <property type="match status" value="1"/>
</dbReference>
<dbReference type="SUPFAM" id="SSF55874">
    <property type="entry name" value="ATPase domain of HSP90 chaperone/DNA topoisomerase II/histidine kinase"/>
    <property type="match status" value="1"/>
</dbReference>
<comment type="catalytic activity">
    <reaction evidence="1">
        <text>ATP + protein L-histidine = ADP + protein N-phospho-L-histidine.</text>
        <dbReference type="EC" id="2.7.13.3"/>
    </reaction>
</comment>
<evidence type="ECO:0000313" key="12">
    <source>
        <dbReference type="Proteomes" id="UP000178170"/>
    </source>
</evidence>
<feature type="domain" description="Histidine kinase" evidence="9">
    <location>
        <begin position="147"/>
        <end position="368"/>
    </location>
</feature>
<dbReference type="InterPro" id="IPR036890">
    <property type="entry name" value="HATPase_C_sf"/>
</dbReference>
<evidence type="ECO:0000313" key="11">
    <source>
        <dbReference type="EMBL" id="OHA63799.1"/>
    </source>
</evidence>
<evidence type="ECO:0000256" key="1">
    <source>
        <dbReference type="ARBA" id="ARBA00000085"/>
    </source>
</evidence>
<dbReference type="SMART" id="SM00304">
    <property type="entry name" value="HAMP"/>
    <property type="match status" value="1"/>
</dbReference>
<gene>
    <name evidence="11" type="ORF">A2843_01375</name>
</gene>
<keyword evidence="8" id="KW-0812">Transmembrane</keyword>
<comment type="caution">
    <text evidence="11">The sequence shown here is derived from an EMBL/GenBank/DDBJ whole genome shotgun (WGS) entry which is preliminary data.</text>
</comment>
<dbReference type="PROSITE" id="PS50885">
    <property type="entry name" value="HAMP"/>
    <property type="match status" value="1"/>
</dbReference>
<evidence type="ECO:0000256" key="6">
    <source>
        <dbReference type="ARBA" id="ARBA00022777"/>
    </source>
</evidence>
<accession>A0A1G2QUG8</accession>
<dbReference type="InterPro" id="IPR050736">
    <property type="entry name" value="Sensor_HK_Regulatory"/>
</dbReference>
<dbReference type="Gene3D" id="3.30.565.10">
    <property type="entry name" value="Histidine kinase-like ATPase, C-terminal domain"/>
    <property type="match status" value="1"/>
</dbReference>
<keyword evidence="6" id="KW-0418">Kinase</keyword>
<dbReference type="Pfam" id="PF00512">
    <property type="entry name" value="HisKA"/>
    <property type="match status" value="1"/>
</dbReference>
<dbReference type="GO" id="GO:0000155">
    <property type="term" value="F:phosphorelay sensor kinase activity"/>
    <property type="evidence" value="ECO:0007669"/>
    <property type="project" value="InterPro"/>
</dbReference>
<dbReference type="EC" id="2.7.13.3" evidence="3"/>
<dbReference type="InterPro" id="IPR005467">
    <property type="entry name" value="His_kinase_dom"/>
</dbReference>
<feature type="domain" description="HAMP" evidence="10">
    <location>
        <begin position="80"/>
        <end position="132"/>
    </location>
</feature>
<dbReference type="SUPFAM" id="SSF158472">
    <property type="entry name" value="HAMP domain-like"/>
    <property type="match status" value="1"/>
</dbReference>
<dbReference type="GO" id="GO:0016020">
    <property type="term" value="C:membrane"/>
    <property type="evidence" value="ECO:0007669"/>
    <property type="project" value="UniProtKB-SubCell"/>
</dbReference>
<dbReference type="FunFam" id="3.30.565.10:FF:000006">
    <property type="entry name" value="Sensor histidine kinase WalK"/>
    <property type="match status" value="1"/>
</dbReference>
<dbReference type="InterPro" id="IPR003661">
    <property type="entry name" value="HisK_dim/P_dom"/>
</dbReference>
<dbReference type="Pfam" id="PF02518">
    <property type="entry name" value="HATPase_c"/>
    <property type="match status" value="1"/>
</dbReference>
<feature type="transmembrane region" description="Helical" evidence="8">
    <location>
        <begin position="51"/>
        <end position="77"/>
    </location>
</feature>
<reference evidence="11 12" key="1">
    <citation type="journal article" date="2016" name="Nat. Commun.">
        <title>Thousands of microbial genomes shed light on interconnected biogeochemical processes in an aquifer system.</title>
        <authorList>
            <person name="Anantharaman K."/>
            <person name="Brown C.T."/>
            <person name="Hug L.A."/>
            <person name="Sharon I."/>
            <person name="Castelle C.J."/>
            <person name="Probst A.J."/>
            <person name="Thomas B.C."/>
            <person name="Singh A."/>
            <person name="Wilkins M.J."/>
            <person name="Karaoz U."/>
            <person name="Brodie E.L."/>
            <person name="Williams K.H."/>
            <person name="Hubbard S.S."/>
            <person name="Banfield J.F."/>
        </authorList>
    </citation>
    <scope>NUCLEOTIDE SEQUENCE [LARGE SCALE GENOMIC DNA]</scope>
</reference>
<dbReference type="CDD" id="cd06225">
    <property type="entry name" value="HAMP"/>
    <property type="match status" value="1"/>
</dbReference>
<dbReference type="Gene3D" id="6.10.340.10">
    <property type="match status" value="1"/>
</dbReference>
<protein>
    <recommendedName>
        <fullName evidence="3">histidine kinase</fullName>
        <ecNumber evidence="3">2.7.13.3</ecNumber>
    </recommendedName>
</protein>
<dbReference type="Proteomes" id="UP000178170">
    <property type="component" value="Unassembled WGS sequence"/>
</dbReference>
<sequence>MRFSLQIFFFGLLIFFMLMGTIFVFVTVQVFQHSLLSIAPGELPPEEVREATISVAIQQGFIVLAMLALVGGIFFFAMRIFVIVPLRELHSSIQRVSEQNFQIRLPNGPDNEIGDLFKAFNEMAERLQEGRERDEQVSQMKSEFLSIAAHQLRTPLSALKWMLCLVLEGDMGKLKKSQEELLQKGYDSNERMISLVNDLLDVVRIEEGRFAYTFTRTSLVQLFEETTRGVKILADQKGIALTFHTTQPPAAIPMVALDKEKFPLAFTNILDNAIQYTPAKGKVDVNISFQKEILVTVRDTGIGIPKRQLPRVFTKFFRGENAARMQTSGSGLGLFIAKNIIEKHGGKIWIESEEGKGTTVYFTIPVPK</sequence>
<feature type="transmembrane region" description="Helical" evidence="8">
    <location>
        <begin position="7"/>
        <end position="31"/>
    </location>
</feature>
<dbReference type="Gene3D" id="1.10.287.130">
    <property type="match status" value="1"/>
</dbReference>
<dbReference type="AlphaFoldDB" id="A0A1G2QUG8"/>
<keyword evidence="8" id="KW-0472">Membrane</keyword>
<dbReference type="InterPro" id="IPR036097">
    <property type="entry name" value="HisK_dim/P_sf"/>
</dbReference>
<dbReference type="SMART" id="SM00388">
    <property type="entry name" value="HisKA"/>
    <property type="match status" value="1"/>
</dbReference>
<keyword evidence="4" id="KW-0597">Phosphoprotein</keyword>
<dbReference type="PANTHER" id="PTHR43711:SF31">
    <property type="entry name" value="HISTIDINE KINASE"/>
    <property type="match status" value="1"/>
</dbReference>
<evidence type="ECO:0000256" key="2">
    <source>
        <dbReference type="ARBA" id="ARBA00004370"/>
    </source>
</evidence>
<proteinExistence type="predicted"/>
<comment type="subcellular location">
    <subcellularLocation>
        <location evidence="2">Membrane</location>
    </subcellularLocation>
</comment>
<dbReference type="PANTHER" id="PTHR43711">
    <property type="entry name" value="TWO-COMPONENT HISTIDINE KINASE"/>
    <property type="match status" value="1"/>
</dbReference>
<dbReference type="Pfam" id="PF00672">
    <property type="entry name" value="HAMP"/>
    <property type="match status" value="1"/>
</dbReference>
<dbReference type="SMART" id="SM00387">
    <property type="entry name" value="HATPase_c"/>
    <property type="match status" value="1"/>
</dbReference>
<evidence type="ECO:0000256" key="3">
    <source>
        <dbReference type="ARBA" id="ARBA00012438"/>
    </source>
</evidence>
<evidence type="ECO:0000259" key="10">
    <source>
        <dbReference type="PROSITE" id="PS50885"/>
    </source>
</evidence>
<name>A0A1G2QUG8_9BACT</name>
<dbReference type="InterPro" id="IPR003660">
    <property type="entry name" value="HAMP_dom"/>
</dbReference>
<organism evidence="11 12">
    <name type="scientific">Candidatus Wildermuthbacteria bacterium RIFCSPHIGHO2_01_FULL_48_27b</name>
    <dbReference type="NCBI Taxonomy" id="1802447"/>
    <lineage>
        <taxon>Bacteria</taxon>
        <taxon>Candidatus Wildermuthiibacteriota</taxon>
    </lineage>
</organism>
<evidence type="ECO:0000256" key="7">
    <source>
        <dbReference type="ARBA" id="ARBA00023012"/>
    </source>
</evidence>
<dbReference type="CDD" id="cd00082">
    <property type="entry name" value="HisKA"/>
    <property type="match status" value="1"/>
</dbReference>
<keyword evidence="8" id="KW-1133">Transmembrane helix</keyword>
<evidence type="ECO:0000256" key="8">
    <source>
        <dbReference type="SAM" id="Phobius"/>
    </source>
</evidence>
<dbReference type="SUPFAM" id="SSF47384">
    <property type="entry name" value="Homodimeric domain of signal transducing histidine kinase"/>
    <property type="match status" value="1"/>
</dbReference>
<dbReference type="InterPro" id="IPR003594">
    <property type="entry name" value="HATPase_dom"/>
</dbReference>